<gene>
    <name evidence="1" type="ORF">HLI17_31980</name>
</gene>
<comment type="caution">
    <text evidence="1">The sequence shown here is derived from an EMBL/GenBank/DDBJ whole genome shotgun (WGS) entry which is preliminary data.</text>
</comment>
<name>A0A7Y2RBJ6_9HYPH</name>
<dbReference type="Proteomes" id="UP000530654">
    <property type="component" value="Unassembled WGS sequence"/>
</dbReference>
<sequence length="214" mass="23610">MSITNYTELKAAISDWMARSDLSGNVADFITLGEARLNRLLGQVATTATLTGSIGAQTLNISSLSVQEPQDLYYTQGETEWCLVPRALGTFTTSSIQGQPSMWAIEANTISLDRPMIEAYSFRFIYLGRFALSDAAPTNEFLTNNPDLYLAAAIVWGCTYTKDATIQVWKGMLDEFTAEVANENSRKKRSQLTVDPALGLMGRARWNVRTDSTP</sequence>
<dbReference type="InterPro" id="IPR056209">
    <property type="entry name" value="SU10_adaptor"/>
</dbReference>
<evidence type="ECO:0000313" key="2">
    <source>
        <dbReference type="Proteomes" id="UP000530654"/>
    </source>
</evidence>
<evidence type="ECO:0000313" key="1">
    <source>
        <dbReference type="EMBL" id="NNH67822.1"/>
    </source>
</evidence>
<dbReference type="Pfam" id="PF24175">
    <property type="entry name" value="SU10_adaptor"/>
    <property type="match status" value="1"/>
</dbReference>
<dbReference type="AlphaFoldDB" id="A0A7Y2RBJ6"/>
<protein>
    <submittedName>
        <fullName evidence="1">Uncharacterized protein</fullName>
    </submittedName>
</protein>
<accession>A0A7Y2RBJ6</accession>
<dbReference type="EMBL" id="JABEQY010000047">
    <property type="protein sequence ID" value="NNH67822.1"/>
    <property type="molecule type" value="Genomic_DNA"/>
</dbReference>
<proteinExistence type="predicted"/>
<reference evidence="1 2" key="1">
    <citation type="submission" date="2020-04" db="EMBL/GenBank/DDBJ databases">
        <title>Rhizobium bacterial biofertilizers improve the content of phenolic compounds of Lactuca sativa L. under non-saline and saline-stress conditions.</title>
        <authorList>
            <person name="Ayuso-Calles M."/>
            <person name="Garcia-Estevez I."/>
            <person name="Jimenez-Gomez A."/>
            <person name="Flores-Felix J.D."/>
            <person name="Escribano-Bailon M."/>
            <person name="Rivas R."/>
        </authorList>
    </citation>
    <scope>NUCLEOTIDE SEQUENCE [LARGE SCALE GENOMIC DNA]</scope>
    <source>
        <strain evidence="1 2">GPTR02</strain>
    </source>
</reference>
<organism evidence="1 2">
    <name type="scientific">Rhizobium laguerreae</name>
    <dbReference type="NCBI Taxonomy" id="1076926"/>
    <lineage>
        <taxon>Bacteria</taxon>
        <taxon>Pseudomonadati</taxon>
        <taxon>Pseudomonadota</taxon>
        <taxon>Alphaproteobacteria</taxon>
        <taxon>Hyphomicrobiales</taxon>
        <taxon>Rhizobiaceae</taxon>
        <taxon>Rhizobium/Agrobacterium group</taxon>
        <taxon>Rhizobium</taxon>
    </lineage>
</organism>
<dbReference type="RefSeq" id="WP_170282882.1">
    <property type="nucleotide sequence ID" value="NZ_JABEQY010000047.1"/>
</dbReference>